<evidence type="ECO:0000256" key="1">
    <source>
        <dbReference type="SAM" id="MobiDB-lite"/>
    </source>
</evidence>
<dbReference type="AlphaFoldDB" id="A0A0L6UFP1"/>
<dbReference type="VEuPathDB" id="FungiDB:VP01_6485g1"/>
<organism evidence="2 3">
    <name type="scientific">Puccinia sorghi</name>
    <dbReference type="NCBI Taxonomy" id="27349"/>
    <lineage>
        <taxon>Eukaryota</taxon>
        <taxon>Fungi</taxon>
        <taxon>Dikarya</taxon>
        <taxon>Basidiomycota</taxon>
        <taxon>Pucciniomycotina</taxon>
        <taxon>Pucciniomycetes</taxon>
        <taxon>Pucciniales</taxon>
        <taxon>Pucciniaceae</taxon>
        <taxon>Puccinia</taxon>
    </lineage>
</organism>
<feature type="non-terminal residue" evidence="2">
    <location>
        <position position="1"/>
    </location>
</feature>
<feature type="compositionally biased region" description="Basic and acidic residues" evidence="1">
    <location>
        <begin position="82"/>
        <end position="92"/>
    </location>
</feature>
<keyword evidence="3" id="KW-1185">Reference proteome</keyword>
<reference evidence="2 3" key="1">
    <citation type="submission" date="2015-08" db="EMBL/GenBank/DDBJ databases">
        <title>Next Generation Sequencing and Analysis of the Genome of Puccinia sorghi L Schw, the Causal Agent of Maize Common Rust.</title>
        <authorList>
            <person name="Rochi L."/>
            <person name="Burguener G."/>
            <person name="Darino M."/>
            <person name="Turjanski A."/>
            <person name="Kreff E."/>
            <person name="Dieguez M.J."/>
            <person name="Sacco F."/>
        </authorList>
    </citation>
    <scope>NUCLEOTIDE SEQUENCE [LARGE SCALE GENOMIC DNA]</scope>
    <source>
        <strain evidence="2 3">RO10H11247</strain>
    </source>
</reference>
<dbReference type="EMBL" id="LAVV01011813">
    <property type="protein sequence ID" value="KNZ47348.1"/>
    <property type="molecule type" value="Genomic_DNA"/>
</dbReference>
<accession>A0A0L6UFP1</accession>
<dbReference type="Proteomes" id="UP000037035">
    <property type="component" value="Unassembled WGS sequence"/>
</dbReference>
<proteinExistence type="predicted"/>
<sequence>KNKCQRRDPEFDDVKNFFSEPYHCKGDLSEIYLIKSTKYLTVLSNLWTHLDGSCKTGRVSDGCPQSQNTIEKGAKLPSTSLKEGKTKTDTKEGLASSHFNQAESFEKKTLNSILSLELLNK</sequence>
<evidence type="ECO:0000313" key="3">
    <source>
        <dbReference type="Proteomes" id="UP000037035"/>
    </source>
</evidence>
<gene>
    <name evidence="2" type="ORF">VP01_6485g1</name>
</gene>
<comment type="caution">
    <text evidence="2">The sequence shown here is derived from an EMBL/GenBank/DDBJ whole genome shotgun (WGS) entry which is preliminary data.</text>
</comment>
<name>A0A0L6UFP1_9BASI</name>
<feature type="region of interest" description="Disordered" evidence="1">
    <location>
        <begin position="59"/>
        <end position="93"/>
    </location>
</feature>
<protein>
    <submittedName>
        <fullName evidence="2">Uncharacterized protein</fullName>
    </submittedName>
</protein>
<evidence type="ECO:0000313" key="2">
    <source>
        <dbReference type="EMBL" id="KNZ47348.1"/>
    </source>
</evidence>